<feature type="chain" id="PRO_5042139797" evidence="1">
    <location>
        <begin position="20"/>
        <end position="122"/>
    </location>
</feature>
<dbReference type="Proteomes" id="UP001215712">
    <property type="component" value="Unassembled WGS sequence"/>
</dbReference>
<sequence>MHFTTLLTSTLALTMSVSAAPTPVPATPENTRYVQLRLYSDADCGQDGNLGELGVYGDYVNKCNAFGDYTVESVRFEAAINNCTVSVYTDDACQAGAQGVALDTCLSSSTQYGSYQVFCSQL</sequence>
<organism evidence="2 3">
    <name type="scientific">Penicillium malachiteum</name>
    <dbReference type="NCBI Taxonomy" id="1324776"/>
    <lineage>
        <taxon>Eukaryota</taxon>
        <taxon>Fungi</taxon>
        <taxon>Dikarya</taxon>
        <taxon>Ascomycota</taxon>
        <taxon>Pezizomycotina</taxon>
        <taxon>Eurotiomycetes</taxon>
        <taxon>Eurotiomycetidae</taxon>
        <taxon>Eurotiales</taxon>
        <taxon>Aspergillaceae</taxon>
        <taxon>Penicillium</taxon>
    </lineage>
</organism>
<name>A0AAD6HB04_9EURO</name>
<evidence type="ECO:0000313" key="2">
    <source>
        <dbReference type="EMBL" id="KAJ5703649.1"/>
    </source>
</evidence>
<keyword evidence="3" id="KW-1185">Reference proteome</keyword>
<proteinExistence type="predicted"/>
<accession>A0AAD6HB04</accession>
<evidence type="ECO:0000313" key="3">
    <source>
        <dbReference type="Proteomes" id="UP001215712"/>
    </source>
</evidence>
<dbReference type="EMBL" id="JAQJAN010000021">
    <property type="protein sequence ID" value="KAJ5703649.1"/>
    <property type="molecule type" value="Genomic_DNA"/>
</dbReference>
<evidence type="ECO:0000256" key="1">
    <source>
        <dbReference type="SAM" id="SignalP"/>
    </source>
</evidence>
<reference evidence="2" key="2">
    <citation type="submission" date="2023-01" db="EMBL/GenBank/DDBJ databases">
        <authorList>
            <person name="Petersen C."/>
        </authorList>
    </citation>
    <scope>NUCLEOTIDE SEQUENCE</scope>
    <source>
        <strain evidence="2">IBT 17514</strain>
    </source>
</reference>
<keyword evidence="1" id="KW-0732">Signal</keyword>
<gene>
    <name evidence="2" type="ORF">N7493_011574</name>
</gene>
<protein>
    <submittedName>
        <fullName evidence="2">Uncharacterized protein</fullName>
    </submittedName>
</protein>
<dbReference type="AlphaFoldDB" id="A0AAD6HB04"/>
<feature type="signal peptide" evidence="1">
    <location>
        <begin position="1"/>
        <end position="19"/>
    </location>
</feature>
<comment type="caution">
    <text evidence="2">The sequence shown here is derived from an EMBL/GenBank/DDBJ whole genome shotgun (WGS) entry which is preliminary data.</text>
</comment>
<reference evidence="2" key="1">
    <citation type="journal article" date="2023" name="IMA Fungus">
        <title>Comparative genomic study of the Penicillium genus elucidates a diverse pangenome and 15 lateral gene transfer events.</title>
        <authorList>
            <person name="Petersen C."/>
            <person name="Sorensen T."/>
            <person name="Nielsen M.R."/>
            <person name="Sondergaard T.E."/>
            <person name="Sorensen J.L."/>
            <person name="Fitzpatrick D.A."/>
            <person name="Frisvad J.C."/>
            <person name="Nielsen K.L."/>
        </authorList>
    </citation>
    <scope>NUCLEOTIDE SEQUENCE</scope>
    <source>
        <strain evidence="2">IBT 17514</strain>
    </source>
</reference>